<feature type="compositionally biased region" description="Polar residues" evidence="1">
    <location>
        <begin position="45"/>
        <end position="65"/>
    </location>
</feature>
<feature type="region of interest" description="Disordered" evidence="1">
    <location>
        <begin position="704"/>
        <end position="728"/>
    </location>
</feature>
<feature type="compositionally biased region" description="Polar residues" evidence="1">
    <location>
        <begin position="467"/>
        <end position="483"/>
    </location>
</feature>
<reference evidence="2" key="1">
    <citation type="journal article" date="2020" name="Cell">
        <title>Large-Scale Comparative Analyses of Tick Genomes Elucidate Their Genetic Diversity and Vector Capacities.</title>
        <authorList>
            <consortium name="Tick Genome and Microbiome Consortium (TIGMIC)"/>
            <person name="Jia N."/>
            <person name="Wang J."/>
            <person name="Shi W."/>
            <person name="Du L."/>
            <person name="Sun Y."/>
            <person name="Zhan W."/>
            <person name="Jiang J.F."/>
            <person name="Wang Q."/>
            <person name="Zhang B."/>
            <person name="Ji P."/>
            <person name="Bell-Sakyi L."/>
            <person name="Cui X.M."/>
            <person name="Yuan T.T."/>
            <person name="Jiang B.G."/>
            <person name="Yang W.F."/>
            <person name="Lam T.T."/>
            <person name="Chang Q.C."/>
            <person name="Ding S.J."/>
            <person name="Wang X.J."/>
            <person name="Zhu J.G."/>
            <person name="Ruan X.D."/>
            <person name="Zhao L."/>
            <person name="Wei J.T."/>
            <person name="Ye R.Z."/>
            <person name="Que T.C."/>
            <person name="Du C.H."/>
            <person name="Zhou Y.H."/>
            <person name="Cheng J.X."/>
            <person name="Dai P.F."/>
            <person name="Guo W.B."/>
            <person name="Han X.H."/>
            <person name="Huang E.J."/>
            <person name="Li L.F."/>
            <person name="Wei W."/>
            <person name="Gao Y.C."/>
            <person name="Liu J.Z."/>
            <person name="Shao H.Z."/>
            <person name="Wang X."/>
            <person name="Wang C.C."/>
            <person name="Yang T.C."/>
            <person name="Huo Q.B."/>
            <person name="Li W."/>
            <person name="Chen H.Y."/>
            <person name="Chen S.E."/>
            <person name="Zhou L.G."/>
            <person name="Ni X.B."/>
            <person name="Tian J.H."/>
            <person name="Sheng Y."/>
            <person name="Liu T."/>
            <person name="Pan Y.S."/>
            <person name="Xia L.Y."/>
            <person name="Li J."/>
            <person name="Zhao F."/>
            <person name="Cao W.C."/>
        </authorList>
    </citation>
    <scope>NUCLEOTIDE SEQUENCE</scope>
    <source>
        <strain evidence="2">Rmic-2018</strain>
    </source>
</reference>
<feature type="region of interest" description="Disordered" evidence="1">
    <location>
        <begin position="83"/>
        <end position="121"/>
    </location>
</feature>
<proteinExistence type="predicted"/>
<dbReference type="AlphaFoldDB" id="A0A9J6EKT0"/>
<dbReference type="Proteomes" id="UP000821866">
    <property type="component" value="Chromosome 11"/>
</dbReference>
<evidence type="ECO:0000313" key="3">
    <source>
        <dbReference type="Proteomes" id="UP000821866"/>
    </source>
</evidence>
<feature type="compositionally biased region" description="Polar residues" evidence="1">
    <location>
        <begin position="719"/>
        <end position="728"/>
    </location>
</feature>
<feature type="compositionally biased region" description="Polar residues" evidence="1">
    <location>
        <begin position="12"/>
        <end position="25"/>
    </location>
</feature>
<feature type="region of interest" description="Disordered" evidence="1">
    <location>
        <begin position="377"/>
        <end position="446"/>
    </location>
</feature>
<accession>A0A9J6EKT0</accession>
<feature type="compositionally biased region" description="Basic and acidic residues" evidence="1">
    <location>
        <begin position="389"/>
        <end position="398"/>
    </location>
</feature>
<organism evidence="2 3">
    <name type="scientific">Rhipicephalus microplus</name>
    <name type="common">Cattle tick</name>
    <name type="synonym">Boophilus microplus</name>
    <dbReference type="NCBI Taxonomy" id="6941"/>
    <lineage>
        <taxon>Eukaryota</taxon>
        <taxon>Metazoa</taxon>
        <taxon>Ecdysozoa</taxon>
        <taxon>Arthropoda</taxon>
        <taxon>Chelicerata</taxon>
        <taxon>Arachnida</taxon>
        <taxon>Acari</taxon>
        <taxon>Parasitiformes</taxon>
        <taxon>Ixodida</taxon>
        <taxon>Ixodoidea</taxon>
        <taxon>Ixodidae</taxon>
        <taxon>Rhipicephalinae</taxon>
        <taxon>Rhipicephalus</taxon>
        <taxon>Boophilus</taxon>
    </lineage>
</organism>
<keyword evidence="3" id="KW-1185">Reference proteome</keyword>
<feature type="region of interest" description="Disordered" evidence="1">
    <location>
        <begin position="608"/>
        <end position="628"/>
    </location>
</feature>
<sequence length="785" mass="88952">MRRRRVKETRFKTVSYQYPDSGQPRQHQENQTRRTVAQGVGVGNATDNTTKFSPGTHGNRQNSCENARANRCGVEVFKRLRSRAHAPPPSSSSSGECLLADKKNYNRRRRRNRTKKSLSEMSTLPLRKEFYGDGVTLQQRAFSSGDDGDNGSWFEKDNQPHMTQSNQGFTPMPLGGGNFWNDEDLELADRARHLSISSGSIFVSPQVQSTKPHSRTYQQTNFPDLQPCYKGRDGSRWSRGSDGRQVKRNVTHYAHGAKAMHDKCEEASETVFSGQRTSKERLLPVNGDPGVHFYDESDRFYCERRMVRRFQVKESPQEYSCESAADQDWRGTLADSINLPADPERTERWVHAHYPLVAQPLHAESAADPIFLFGEAATPPQREAQTLETRNRQAKRDTTCSNAKEMSQKVKSSAGAFVDTSSEDSSPPLDSKQHQFMPGSTSRNQRARMKSYESIIKEEKVKRAVTLSPTKKQSESQNNQACCDNTGRGSHANEYGFIDQRGPGTQFGHRTEWLFGQDSKSGYDQILVCDGSENCKPRKGRDTECQVYKRKEETMPPDDFDYMPRSHACSGARPKNTNEKVDPLPKLKSKMTRNIRLDHFHAAGRKNETCEGKRDQPIQNGSGDQTGWTEEFKLGTRSRVQTALRRNAEELDNEAKMQFYSCGEETLTKSSSHMTGSRETGRTERLRNETCQDKCNIYIENGRGDQRFSSAEPKHNSRQRTQAATFGNTGKLAYSGHEQKTEFYTCSSQSGSEAGEERSTDNWWSPTAHILPFMPQIKPQERQVP</sequence>
<evidence type="ECO:0000256" key="1">
    <source>
        <dbReference type="SAM" id="MobiDB-lite"/>
    </source>
</evidence>
<feature type="region of interest" description="Disordered" evidence="1">
    <location>
        <begin position="463"/>
        <end position="486"/>
    </location>
</feature>
<feature type="compositionally biased region" description="Polar residues" evidence="1">
    <location>
        <begin position="399"/>
        <end position="411"/>
    </location>
</feature>
<name>A0A9J6EKT0_RHIMP</name>
<dbReference type="EMBL" id="JABSTU010000003">
    <property type="protein sequence ID" value="KAH8034716.1"/>
    <property type="molecule type" value="Genomic_DNA"/>
</dbReference>
<feature type="compositionally biased region" description="Basic and acidic residues" evidence="1">
    <location>
        <begin position="230"/>
        <end position="244"/>
    </location>
</feature>
<dbReference type="VEuPathDB" id="VectorBase:LOC119176800"/>
<reference evidence="2" key="2">
    <citation type="submission" date="2021-09" db="EMBL/GenBank/DDBJ databases">
        <authorList>
            <person name="Jia N."/>
            <person name="Wang J."/>
            <person name="Shi W."/>
            <person name="Du L."/>
            <person name="Sun Y."/>
            <person name="Zhan W."/>
            <person name="Jiang J."/>
            <person name="Wang Q."/>
            <person name="Zhang B."/>
            <person name="Ji P."/>
            <person name="Sakyi L.B."/>
            <person name="Cui X."/>
            <person name="Yuan T."/>
            <person name="Jiang B."/>
            <person name="Yang W."/>
            <person name="Lam T.T.-Y."/>
            <person name="Chang Q."/>
            <person name="Ding S."/>
            <person name="Wang X."/>
            <person name="Zhu J."/>
            <person name="Ruan X."/>
            <person name="Zhao L."/>
            <person name="Wei J."/>
            <person name="Que T."/>
            <person name="Du C."/>
            <person name="Cheng J."/>
            <person name="Dai P."/>
            <person name="Han X."/>
            <person name="Huang E."/>
            <person name="Gao Y."/>
            <person name="Liu J."/>
            <person name="Shao H."/>
            <person name="Ye R."/>
            <person name="Li L."/>
            <person name="Wei W."/>
            <person name="Wang X."/>
            <person name="Wang C."/>
            <person name="Huo Q."/>
            <person name="Li W."/>
            <person name="Guo W."/>
            <person name="Chen H."/>
            <person name="Chen S."/>
            <person name="Zhou L."/>
            <person name="Zhou L."/>
            <person name="Ni X."/>
            <person name="Tian J."/>
            <person name="Zhou Y."/>
            <person name="Sheng Y."/>
            <person name="Liu T."/>
            <person name="Pan Y."/>
            <person name="Xia L."/>
            <person name="Li J."/>
            <person name="Zhao F."/>
            <person name="Cao W."/>
        </authorList>
    </citation>
    <scope>NUCLEOTIDE SEQUENCE</scope>
    <source>
        <strain evidence="2">Rmic-2018</strain>
        <tissue evidence="2">Larvae</tissue>
    </source>
</reference>
<evidence type="ECO:0000313" key="2">
    <source>
        <dbReference type="EMBL" id="KAH8034716.1"/>
    </source>
</evidence>
<feature type="region of interest" description="Disordered" evidence="1">
    <location>
        <begin position="1"/>
        <end position="65"/>
    </location>
</feature>
<gene>
    <name evidence="2" type="ORF">HPB51_000810</name>
</gene>
<protein>
    <submittedName>
        <fullName evidence="2">Uncharacterized protein</fullName>
    </submittedName>
</protein>
<feature type="compositionally biased region" description="Basic residues" evidence="1">
    <location>
        <begin position="105"/>
        <end position="116"/>
    </location>
</feature>
<feature type="compositionally biased region" description="Polar residues" evidence="1">
    <location>
        <begin position="617"/>
        <end position="628"/>
    </location>
</feature>
<feature type="compositionally biased region" description="Polar residues" evidence="1">
    <location>
        <begin position="205"/>
        <end position="223"/>
    </location>
</feature>
<feature type="region of interest" description="Disordered" evidence="1">
    <location>
        <begin position="205"/>
        <end position="244"/>
    </location>
</feature>
<comment type="caution">
    <text evidence="2">The sequence shown here is derived from an EMBL/GenBank/DDBJ whole genome shotgun (WGS) entry which is preliminary data.</text>
</comment>